<dbReference type="InterPro" id="IPR045380">
    <property type="entry name" value="LD_TPept_scaffold_dom"/>
</dbReference>
<keyword evidence="4 7" id="KW-0133">Cell shape</keyword>
<dbReference type="UniPathway" id="UPA00219"/>
<keyword evidence="11" id="KW-1185">Reference proteome</keyword>
<reference evidence="10" key="1">
    <citation type="submission" date="2014-12" db="EMBL/GenBank/DDBJ databases">
        <title>The draft genome of the Tatumella morbirosei type strain, LMG23360T isolated from pineapple rot.</title>
        <authorList>
            <person name="Smits T.H."/>
            <person name="Palmer M."/>
            <person name="Venter S.N."/>
            <person name="Duffy B."/>
            <person name="Steenkamp E.T."/>
            <person name="Chan W.Y."/>
            <person name="Coutinho T.A."/>
            <person name="Coetzee M.P."/>
            <person name="De Maayer P."/>
        </authorList>
    </citation>
    <scope>NUCLEOTIDE SEQUENCE [LARGE SCALE GENOMIC DNA]</scope>
    <source>
        <strain evidence="10">LMG 23360</strain>
    </source>
</reference>
<evidence type="ECO:0000256" key="8">
    <source>
        <dbReference type="SAM" id="MobiDB-lite"/>
    </source>
</evidence>
<evidence type="ECO:0000259" key="9">
    <source>
        <dbReference type="PROSITE" id="PS52029"/>
    </source>
</evidence>
<feature type="region of interest" description="Disordered" evidence="8">
    <location>
        <begin position="257"/>
        <end position="321"/>
    </location>
</feature>
<dbReference type="Gene3D" id="1.10.101.10">
    <property type="entry name" value="PGBD-like superfamily/PGBD"/>
    <property type="match status" value="1"/>
</dbReference>
<keyword evidence="5 7" id="KW-0573">Peptidoglycan synthesis</keyword>
<keyword evidence="6 7" id="KW-0961">Cell wall biogenesis/degradation</keyword>
<dbReference type="PANTHER" id="PTHR41533">
    <property type="entry name" value="L,D-TRANSPEPTIDASE HI_1667-RELATED"/>
    <property type="match status" value="1"/>
</dbReference>
<dbReference type="eggNOG" id="COG2989">
    <property type="taxonomic scope" value="Bacteria"/>
</dbReference>
<protein>
    <submittedName>
        <fullName evidence="10">Peptidase</fullName>
    </submittedName>
</protein>
<dbReference type="GO" id="GO:0004180">
    <property type="term" value="F:carboxypeptidase activity"/>
    <property type="evidence" value="ECO:0007669"/>
    <property type="project" value="UniProtKB-ARBA"/>
</dbReference>
<dbReference type="GO" id="GO:0009252">
    <property type="term" value="P:peptidoglycan biosynthetic process"/>
    <property type="evidence" value="ECO:0007669"/>
    <property type="project" value="UniProtKB-UniPathway"/>
</dbReference>
<feature type="compositionally biased region" description="Low complexity" evidence="8">
    <location>
        <begin position="274"/>
        <end position="288"/>
    </location>
</feature>
<accession>A0A095TA62</accession>
<proteinExistence type="inferred from homology"/>
<dbReference type="InterPro" id="IPR052905">
    <property type="entry name" value="LD-transpeptidase_YkuD-like"/>
</dbReference>
<comment type="pathway">
    <text evidence="1 7">Cell wall biogenesis; peptidoglycan biosynthesis.</text>
</comment>
<dbReference type="Pfam" id="PF01471">
    <property type="entry name" value="PG_binding_1"/>
    <property type="match status" value="1"/>
</dbReference>
<dbReference type="PANTHER" id="PTHR41533:SF1">
    <property type="entry name" value="L,D-TRANSPEPTIDASE YCBB-RELATED"/>
    <property type="match status" value="1"/>
</dbReference>
<name>A0A095TA62_9GAMM</name>
<feature type="active site" description="Nucleophile" evidence="7">
    <location>
        <position position="538"/>
    </location>
</feature>
<dbReference type="Gene3D" id="2.40.440.10">
    <property type="entry name" value="L,D-transpeptidase catalytic domain-like"/>
    <property type="match status" value="1"/>
</dbReference>
<evidence type="ECO:0000256" key="6">
    <source>
        <dbReference type="ARBA" id="ARBA00023316"/>
    </source>
</evidence>
<dbReference type="GO" id="GO:0016740">
    <property type="term" value="F:transferase activity"/>
    <property type="evidence" value="ECO:0007669"/>
    <property type="project" value="UniProtKB-KW"/>
</dbReference>
<gene>
    <name evidence="10" type="ORF">HA49_09935</name>
</gene>
<evidence type="ECO:0000256" key="1">
    <source>
        <dbReference type="ARBA" id="ARBA00004752"/>
    </source>
</evidence>
<dbReference type="CDD" id="cd16913">
    <property type="entry name" value="YkuD_like"/>
    <property type="match status" value="1"/>
</dbReference>
<keyword evidence="3" id="KW-0808">Transferase</keyword>
<feature type="active site" description="Proton donor/acceptor" evidence="7">
    <location>
        <position position="519"/>
    </location>
</feature>
<feature type="domain" description="L,D-TPase catalytic" evidence="9">
    <location>
        <begin position="384"/>
        <end position="565"/>
    </location>
</feature>
<dbReference type="InterPro" id="IPR036366">
    <property type="entry name" value="PGBDSf"/>
</dbReference>
<evidence type="ECO:0000313" key="11">
    <source>
        <dbReference type="Proteomes" id="UP000029577"/>
    </source>
</evidence>
<dbReference type="InterPro" id="IPR005490">
    <property type="entry name" value="LD_TPept_cat_dom"/>
</dbReference>
<dbReference type="InterPro" id="IPR002477">
    <property type="entry name" value="Peptidoglycan-bd-like"/>
</dbReference>
<dbReference type="AlphaFoldDB" id="A0A095TA62"/>
<dbReference type="NCBIfam" id="NF007891">
    <property type="entry name" value="PRK10594.1"/>
    <property type="match status" value="1"/>
</dbReference>
<comment type="similarity">
    <text evidence="2">Belongs to the YkuD family.</text>
</comment>
<evidence type="ECO:0000256" key="5">
    <source>
        <dbReference type="ARBA" id="ARBA00022984"/>
    </source>
</evidence>
<comment type="caution">
    <text evidence="10">The sequence shown here is derived from an EMBL/GenBank/DDBJ whole genome shotgun (WGS) entry which is preliminary data.</text>
</comment>
<dbReference type="InterPro" id="IPR038063">
    <property type="entry name" value="Transpep_catalytic_dom"/>
</dbReference>
<dbReference type="EMBL" id="JPKR02000002">
    <property type="protein sequence ID" value="KGD73572.1"/>
    <property type="molecule type" value="Genomic_DNA"/>
</dbReference>
<organism evidence="10 11">
    <name type="scientific">Tatumella morbirosei</name>
    <dbReference type="NCBI Taxonomy" id="642227"/>
    <lineage>
        <taxon>Bacteria</taxon>
        <taxon>Pseudomonadati</taxon>
        <taxon>Pseudomonadota</taxon>
        <taxon>Gammaproteobacteria</taxon>
        <taxon>Enterobacterales</taxon>
        <taxon>Erwiniaceae</taxon>
        <taxon>Tatumella</taxon>
    </lineage>
</organism>
<dbReference type="GO" id="GO:0008360">
    <property type="term" value="P:regulation of cell shape"/>
    <property type="evidence" value="ECO:0007669"/>
    <property type="project" value="UniProtKB-UniRule"/>
</dbReference>
<dbReference type="SUPFAM" id="SSF141523">
    <property type="entry name" value="L,D-transpeptidase catalytic domain-like"/>
    <property type="match status" value="1"/>
</dbReference>
<sequence>MLLTVRHKGSGMLKNGHKFRPIVLLCGLSLTLMPGASLWAAEGMTGTETHHQPANLHTSAESFSAITGSLPGGIHPYYLSQLAALYHARHLQPMWQDQQAVERFQQQLAEVALSGVQPQFGQWISWLSRSDITGMQRDLILSDAMLGYLQFVAEAPIKGESWLYGNTPYALAMPPSGQISLWQSAVNSHRDAAFVNGLAPQHPQYLPMQDALKKLLADHEVWPHMNGRGSVRPGDSSPEIPVLRDILIRSGMLSENAIPSGSTPAPATHPVVISPASASTSSLQSAPAVQQSSLVTDSTSGTAPLADQGTVPVTPSATPVDPQTVYSPELVDAVKRFQQWQGLAPDGVIGPRTREWLNVTPRMRAGLLALNMQRLRLLPDDMHNGIMVNIPNFSMSFYEDGKTILRSRVIVGRPDRKTPLMRSALNNVVLNPPWNVPTSLVREDIVPKAKSDPSYLEKHGFTLFSGWSADSVVVNPETINWTMVNPATFPYRIRQSPGPQNALGRYKFNMPSSDAIYLHDTPNHMLFQRDIRALSSGCVRINKASELAGLLLQNVGWDGSRISGALQQGDTRFVSIRHRIPVNLYYLTAWVADDGKPQFRTDIYNYDNLARNGQSSVGNAGKFIL</sequence>
<evidence type="ECO:0000256" key="7">
    <source>
        <dbReference type="PROSITE-ProRule" id="PRU01373"/>
    </source>
</evidence>
<dbReference type="GO" id="GO:0071555">
    <property type="term" value="P:cell wall organization"/>
    <property type="evidence" value="ECO:0007669"/>
    <property type="project" value="UniProtKB-UniRule"/>
</dbReference>
<dbReference type="PROSITE" id="PS52029">
    <property type="entry name" value="LD_TPASE"/>
    <property type="match status" value="1"/>
</dbReference>
<dbReference type="InterPro" id="IPR036365">
    <property type="entry name" value="PGBD-like_sf"/>
</dbReference>
<evidence type="ECO:0000313" key="10">
    <source>
        <dbReference type="EMBL" id="KGD73572.1"/>
    </source>
</evidence>
<dbReference type="Proteomes" id="UP000029577">
    <property type="component" value="Unassembled WGS sequence"/>
</dbReference>
<dbReference type="SUPFAM" id="SSF47090">
    <property type="entry name" value="PGBD-like"/>
    <property type="match status" value="1"/>
</dbReference>
<evidence type="ECO:0000256" key="3">
    <source>
        <dbReference type="ARBA" id="ARBA00022679"/>
    </source>
</evidence>
<dbReference type="STRING" id="642227.HA49_09935"/>
<feature type="compositionally biased region" description="Polar residues" evidence="8">
    <location>
        <begin position="289"/>
        <end position="302"/>
    </location>
</feature>
<evidence type="ECO:0000256" key="2">
    <source>
        <dbReference type="ARBA" id="ARBA00005992"/>
    </source>
</evidence>
<dbReference type="Pfam" id="PF20142">
    <property type="entry name" value="Scaffold"/>
    <property type="match status" value="1"/>
</dbReference>
<dbReference type="Pfam" id="PF03734">
    <property type="entry name" value="YkuD"/>
    <property type="match status" value="1"/>
</dbReference>
<evidence type="ECO:0000256" key="4">
    <source>
        <dbReference type="ARBA" id="ARBA00022960"/>
    </source>
</evidence>